<keyword evidence="4" id="KW-0456">Lyase</keyword>
<evidence type="ECO:0000256" key="4">
    <source>
        <dbReference type="ARBA" id="ARBA00023239"/>
    </source>
</evidence>
<dbReference type="PANTHER" id="PTHR33337:SF31">
    <property type="entry name" value="DUF636 DOMAIN PROTEIN (AFU_ORTHOLOGUE AFUA_2G12650)"/>
    <property type="match status" value="1"/>
</dbReference>
<reference evidence="6" key="1">
    <citation type="journal article" date="2022" name="bioRxiv">
        <title>Deciphering the potential niche of two novel black yeast fungi from a biological soil crust based on their genomes, phenotypes, and melanin regulation.</title>
        <authorList>
            <consortium name="DOE Joint Genome Institute"/>
            <person name="Carr E.C."/>
            <person name="Barton Q."/>
            <person name="Grambo S."/>
            <person name="Sullivan M."/>
            <person name="Renfro C.M."/>
            <person name="Kuo A."/>
            <person name="Pangilinan J."/>
            <person name="Lipzen A."/>
            <person name="Keymanesh K."/>
            <person name="Savage E."/>
            <person name="Barry K."/>
            <person name="Grigoriev I.V."/>
            <person name="Riekhof W.R."/>
            <person name="Harris S.S."/>
        </authorList>
    </citation>
    <scope>NUCLEOTIDE SEQUENCE</scope>
    <source>
        <strain evidence="6">JF 03-4F</strain>
    </source>
</reference>
<dbReference type="PROSITE" id="PS51891">
    <property type="entry name" value="CENP_V_GFA"/>
    <property type="match status" value="1"/>
</dbReference>
<organism evidence="6 7">
    <name type="scientific">Exophiala viscosa</name>
    <dbReference type="NCBI Taxonomy" id="2486360"/>
    <lineage>
        <taxon>Eukaryota</taxon>
        <taxon>Fungi</taxon>
        <taxon>Dikarya</taxon>
        <taxon>Ascomycota</taxon>
        <taxon>Pezizomycotina</taxon>
        <taxon>Eurotiomycetes</taxon>
        <taxon>Chaetothyriomycetidae</taxon>
        <taxon>Chaetothyriales</taxon>
        <taxon>Herpotrichiellaceae</taxon>
        <taxon>Exophiala</taxon>
    </lineage>
</organism>
<sequence length="246" mass="27189">MAEEPTTENYVVEIHCHCKLTSFSLSLPSSSFPLKSALCHCNSCRHTTGQLFTTWAVIPTPISTKIWESGNLIRYNSSSKCERWFCKQCGASVINIDKAGEHHEWEVATGLLHFEDEDGLQGKLDRVQLWVEDVKADGGAVGWINKGELADMSRFWNGRESKVVSDEAVTKLMEAGRTILPVSRQERLNARCHCHKVAFSLAKPEQLSNSSTAGFEANMDACTSCRTVTGFEITAWTTVPNASGSN</sequence>
<feature type="domain" description="CENP-V/GFA" evidence="5">
    <location>
        <begin position="12"/>
        <end position="133"/>
    </location>
</feature>
<dbReference type="Proteomes" id="UP001203852">
    <property type="component" value="Unassembled WGS sequence"/>
</dbReference>
<comment type="similarity">
    <text evidence="1">Belongs to the Gfa family.</text>
</comment>
<evidence type="ECO:0000259" key="5">
    <source>
        <dbReference type="PROSITE" id="PS51891"/>
    </source>
</evidence>
<dbReference type="GO" id="GO:0016846">
    <property type="term" value="F:carbon-sulfur lyase activity"/>
    <property type="evidence" value="ECO:0007669"/>
    <property type="project" value="InterPro"/>
</dbReference>
<keyword evidence="2" id="KW-0479">Metal-binding</keyword>
<evidence type="ECO:0000313" key="6">
    <source>
        <dbReference type="EMBL" id="KAI1612641.1"/>
    </source>
</evidence>
<dbReference type="EMBL" id="MU404354">
    <property type="protein sequence ID" value="KAI1612641.1"/>
    <property type="molecule type" value="Genomic_DNA"/>
</dbReference>
<evidence type="ECO:0000313" key="7">
    <source>
        <dbReference type="Proteomes" id="UP001203852"/>
    </source>
</evidence>
<dbReference type="Pfam" id="PF04828">
    <property type="entry name" value="GFA"/>
    <property type="match status" value="1"/>
</dbReference>
<dbReference type="Gene3D" id="3.90.1590.10">
    <property type="entry name" value="glutathione-dependent formaldehyde- activating enzyme (gfa)"/>
    <property type="match status" value="2"/>
</dbReference>
<evidence type="ECO:0000256" key="1">
    <source>
        <dbReference type="ARBA" id="ARBA00005495"/>
    </source>
</evidence>
<accession>A0AAN6DU76</accession>
<dbReference type="InterPro" id="IPR006913">
    <property type="entry name" value="CENP-V/GFA"/>
</dbReference>
<dbReference type="SUPFAM" id="SSF51316">
    <property type="entry name" value="Mss4-like"/>
    <property type="match status" value="1"/>
</dbReference>
<comment type="caution">
    <text evidence="6">The sequence shown here is derived from an EMBL/GenBank/DDBJ whole genome shotgun (WGS) entry which is preliminary data.</text>
</comment>
<keyword evidence="7" id="KW-1185">Reference proteome</keyword>
<dbReference type="GO" id="GO:0046872">
    <property type="term" value="F:metal ion binding"/>
    <property type="evidence" value="ECO:0007669"/>
    <property type="project" value="UniProtKB-KW"/>
</dbReference>
<name>A0AAN6DU76_9EURO</name>
<gene>
    <name evidence="6" type="ORF">EDD36DRAFT_418804</name>
</gene>
<keyword evidence="3" id="KW-0862">Zinc</keyword>
<dbReference type="AlphaFoldDB" id="A0AAN6DU76"/>
<evidence type="ECO:0000256" key="3">
    <source>
        <dbReference type="ARBA" id="ARBA00022833"/>
    </source>
</evidence>
<evidence type="ECO:0000256" key="2">
    <source>
        <dbReference type="ARBA" id="ARBA00022723"/>
    </source>
</evidence>
<dbReference type="PANTHER" id="PTHR33337">
    <property type="entry name" value="GFA DOMAIN-CONTAINING PROTEIN"/>
    <property type="match status" value="1"/>
</dbReference>
<protein>
    <submittedName>
        <fullName evidence="6">Mss4-like protein</fullName>
    </submittedName>
</protein>
<dbReference type="InterPro" id="IPR011057">
    <property type="entry name" value="Mss4-like_sf"/>
</dbReference>
<proteinExistence type="inferred from homology"/>